<comment type="caution">
    <text evidence="1">The sequence shown here is derived from an EMBL/GenBank/DDBJ whole genome shotgun (WGS) entry which is preliminary data.</text>
</comment>
<dbReference type="EMBL" id="JAVIJC010000012">
    <property type="protein sequence ID" value="MDX8492570.1"/>
    <property type="molecule type" value="Genomic_DNA"/>
</dbReference>
<proteinExistence type="predicted"/>
<evidence type="ECO:0000313" key="2">
    <source>
        <dbReference type="Proteomes" id="UP001271249"/>
    </source>
</evidence>
<keyword evidence="2" id="KW-1185">Reference proteome</keyword>
<protein>
    <submittedName>
        <fullName evidence="1">Uncharacterized protein</fullName>
    </submittedName>
</protein>
<name>A0ABU4Z013_9HYPH</name>
<dbReference type="Proteomes" id="UP001271249">
    <property type="component" value="Unassembled WGS sequence"/>
</dbReference>
<evidence type="ECO:0000313" key="1">
    <source>
        <dbReference type="EMBL" id="MDX8492570.1"/>
    </source>
</evidence>
<reference evidence="1 2" key="1">
    <citation type="submission" date="2023-08" db="EMBL/GenBank/DDBJ databases">
        <title>Implementing the SeqCode for naming new Mesorhizobium species isolated from Vachellia karroo root nodules.</title>
        <authorList>
            <person name="Van Lill M."/>
        </authorList>
    </citation>
    <scope>NUCLEOTIDE SEQUENCE [LARGE SCALE GENOMIC DNA]</scope>
    <source>
        <strain evidence="1 2">VK22B</strain>
    </source>
</reference>
<accession>A0ABU4Z013</accession>
<organism evidence="1 2">
    <name type="scientific">Mesorhizobium captivum</name>
    <dbReference type="NCBI Taxonomy" id="3072319"/>
    <lineage>
        <taxon>Bacteria</taxon>
        <taxon>Pseudomonadati</taxon>
        <taxon>Pseudomonadota</taxon>
        <taxon>Alphaproteobacteria</taxon>
        <taxon>Hyphomicrobiales</taxon>
        <taxon>Phyllobacteriaceae</taxon>
        <taxon>Mesorhizobium</taxon>
    </lineage>
</organism>
<sequence length="44" mass="4639">MVGEMKVPIVAAGGAALMAENDLDQVVVQAAMIWPEPLNQFGNI</sequence>
<gene>
    <name evidence="1" type="ORF">RFN29_13390</name>
</gene>